<name>M6FM86_9LEPT</name>
<evidence type="ECO:0000313" key="2">
    <source>
        <dbReference type="Proteomes" id="UP000011980"/>
    </source>
</evidence>
<protein>
    <submittedName>
        <fullName evidence="1">Uncharacterized protein</fullName>
    </submittedName>
</protein>
<organism evidence="1 2">
    <name type="scientific">Leptospira kirschneri serovar Bulgarica str. Nikolaevo</name>
    <dbReference type="NCBI Taxonomy" id="1240687"/>
    <lineage>
        <taxon>Bacteria</taxon>
        <taxon>Pseudomonadati</taxon>
        <taxon>Spirochaetota</taxon>
        <taxon>Spirochaetia</taxon>
        <taxon>Leptospirales</taxon>
        <taxon>Leptospiraceae</taxon>
        <taxon>Leptospira</taxon>
    </lineage>
</organism>
<accession>M6FM86</accession>
<dbReference type="Proteomes" id="UP000011980">
    <property type="component" value="Unassembled WGS sequence"/>
</dbReference>
<comment type="caution">
    <text evidence="1">The sequence shown here is derived from an EMBL/GenBank/DDBJ whole genome shotgun (WGS) entry which is preliminary data.</text>
</comment>
<dbReference type="AlphaFoldDB" id="M6FM86"/>
<gene>
    <name evidence="1" type="ORF">LEP1GSC008_0794</name>
</gene>
<dbReference type="EMBL" id="ANCE01000124">
    <property type="protein sequence ID" value="EMK23891.1"/>
    <property type="molecule type" value="Genomic_DNA"/>
</dbReference>
<dbReference type="PATRIC" id="fig|1240687.3.peg.2618"/>
<evidence type="ECO:0000313" key="1">
    <source>
        <dbReference type="EMBL" id="EMK23891.1"/>
    </source>
</evidence>
<proteinExistence type="predicted"/>
<reference evidence="1 2" key="1">
    <citation type="submission" date="2013-01" db="EMBL/GenBank/DDBJ databases">
        <authorList>
            <person name="Harkins D.M."/>
            <person name="Durkin A.S."/>
            <person name="Brinkac L.M."/>
            <person name="Haft D.H."/>
            <person name="Selengut J.D."/>
            <person name="Sanka R."/>
            <person name="DePew J."/>
            <person name="Purushe J."/>
            <person name="Galloway R.L."/>
            <person name="Vinetz J.M."/>
            <person name="Sutton G.G."/>
            <person name="Nierman W.C."/>
            <person name="Fouts D.E."/>
        </authorList>
    </citation>
    <scope>NUCLEOTIDE SEQUENCE [LARGE SCALE GENOMIC DNA]</scope>
    <source>
        <strain evidence="1 2">Nikolaevo</strain>
    </source>
</reference>
<sequence>MTEDAQDAFFVSIHSPFKEEKEQILHFRETKEVHVSIHSPFKEEKEHIT</sequence>